<keyword evidence="2" id="KW-0378">Hydrolase</keyword>
<dbReference type="Proteomes" id="UP000315995">
    <property type="component" value="Chromosome"/>
</dbReference>
<dbReference type="PANTHER" id="PTHR42951">
    <property type="entry name" value="METALLO-BETA-LACTAMASE DOMAIN-CONTAINING"/>
    <property type="match status" value="1"/>
</dbReference>
<dbReference type="InterPro" id="IPR001279">
    <property type="entry name" value="Metallo-B-lactamas"/>
</dbReference>
<dbReference type="Pfam" id="PF00753">
    <property type="entry name" value="Lactamase_B"/>
    <property type="match status" value="1"/>
</dbReference>
<dbReference type="EMBL" id="CP041186">
    <property type="protein sequence ID" value="QDG51549.1"/>
    <property type="molecule type" value="Genomic_DNA"/>
</dbReference>
<dbReference type="AlphaFoldDB" id="A0A4Y6PTV0"/>
<evidence type="ECO:0000313" key="2">
    <source>
        <dbReference type="EMBL" id="QDG51549.1"/>
    </source>
</evidence>
<dbReference type="SUPFAM" id="SSF56281">
    <property type="entry name" value="Metallo-hydrolase/oxidoreductase"/>
    <property type="match status" value="1"/>
</dbReference>
<dbReference type="Gene3D" id="3.60.15.10">
    <property type="entry name" value="Ribonuclease Z/Hydroxyacylglutathione hydrolase-like"/>
    <property type="match status" value="1"/>
</dbReference>
<evidence type="ECO:0000259" key="1">
    <source>
        <dbReference type="SMART" id="SM00849"/>
    </source>
</evidence>
<dbReference type="InterPro" id="IPR036866">
    <property type="entry name" value="RibonucZ/Hydroxyglut_hydro"/>
</dbReference>
<protein>
    <submittedName>
        <fullName evidence="2">MBL fold metallo-hydrolase</fullName>
    </submittedName>
</protein>
<accession>A0A5B8Y4Q0</accession>
<name>A0A4Y6PTV0_PERCE</name>
<dbReference type="InterPro" id="IPR050855">
    <property type="entry name" value="NDM-1-like"/>
</dbReference>
<reference evidence="2 3" key="1">
    <citation type="submission" date="2019-06" db="EMBL/GenBank/DDBJ databases">
        <title>Persicimonas caeni gen. nov., sp. nov., a predatory bacterium isolated from solar saltern.</title>
        <authorList>
            <person name="Wang S."/>
        </authorList>
    </citation>
    <scope>NUCLEOTIDE SEQUENCE [LARGE SCALE GENOMIC DNA]</scope>
    <source>
        <strain evidence="2 3">YN101</strain>
    </source>
</reference>
<feature type="domain" description="Metallo-beta-lactamase" evidence="1">
    <location>
        <begin position="23"/>
        <end position="227"/>
    </location>
</feature>
<dbReference type="GO" id="GO:0016787">
    <property type="term" value="F:hydrolase activity"/>
    <property type="evidence" value="ECO:0007669"/>
    <property type="project" value="UniProtKB-KW"/>
</dbReference>
<dbReference type="PANTHER" id="PTHR42951:SF22">
    <property type="entry name" value="METALLO BETA-LACTAMASE SUPERFAMILY LIPOPROTEIN"/>
    <property type="match status" value="1"/>
</dbReference>
<gene>
    <name evidence="2" type="ORF">FIV42_12575</name>
</gene>
<dbReference type="OrthoDB" id="5491637at2"/>
<keyword evidence="3" id="KW-1185">Reference proteome</keyword>
<proteinExistence type="predicted"/>
<dbReference type="RefSeq" id="WP_141198029.1">
    <property type="nucleotide sequence ID" value="NZ_CP041186.1"/>
</dbReference>
<dbReference type="SMART" id="SM00849">
    <property type="entry name" value="Lactamase_B"/>
    <property type="match status" value="1"/>
</dbReference>
<organism evidence="2 3">
    <name type="scientific">Persicimonas caeni</name>
    <dbReference type="NCBI Taxonomy" id="2292766"/>
    <lineage>
        <taxon>Bacteria</taxon>
        <taxon>Deltaproteobacteria</taxon>
        <taxon>Bradymonadales</taxon>
        <taxon>Bradymonadaceae</taxon>
        <taxon>Persicimonas</taxon>
    </lineage>
</organism>
<accession>A0A4Y6PTV0</accession>
<sequence>MTEHISRIELSKPQGLPSLASEPTNVYLLHGEAPALVNAGHPSQFDELCRALRELDVEIADLERIVYTSWNVEVLGAAANLPNVDHFVFSPDMGEPSDFEAHLEARRAEIRSLAERVVAQEESYNEEDLESVDAYLSAYYPPMPSNLRFIPVRSGHVVAAGSFRLEVMATPGPAAGHVALYDAQKHTLFGGDFSASGLPAHMEEVQAYLISLERLQKLQVDTLLPNRGKPVKKRGDWTLRRALRFLNNFMNSAPAAMHNAPTVIEFIERDLGHHIDDLAELVLQLERYRAPMDELVRARMIDAEGEGLARRYGVDVEDDRAPLRPK</sequence>
<evidence type="ECO:0000313" key="3">
    <source>
        <dbReference type="Proteomes" id="UP000315995"/>
    </source>
</evidence>